<dbReference type="InterPro" id="IPR044859">
    <property type="entry name" value="Allene_oxi_cyc_Dirigent"/>
</dbReference>
<feature type="signal peptide" evidence="4">
    <location>
        <begin position="1"/>
        <end position="23"/>
    </location>
</feature>
<dbReference type="OMA" id="FTEDSWE"/>
<keyword evidence="6" id="KW-1185">Reference proteome</keyword>
<keyword evidence="4" id="KW-0732">Signal</keyword>
<evidence type="ECO:0000256" key="2">
    <source>
        <dbReference type="ARBA" id="ARBA00011738"/>
    </source>
</evidence>
<dbReference type="InterPro" id="IPR004265">
    <property type="entry name" value="Dirigent"/>
</dbReference>
<feature type="chain" id="PRO_5035961952" description="Dirigent protein" evidence="4">
    <location>
        <begin position="24"/>
        <end position="189"/>
    </location>
</feature>
<dbReference type="AlphaFoldDB" id="A0A8T2RX00"/>
<accession>A0A8T2RX00</accession>
<evidence type="ECO:0000256" key="4">
    <source>
        <dbReference type="RuleBase" id="RU363099"/>
    </source>
</evidence>
<dbReference type="Pfam" id="PF03018">
    <property type="entry name" value="Dirigent"/>
    <property type="match status" value="1"/>
</dbReference>
<dbReference type="OrthoDB" id="1925209at2759"/>
<evidence type="ECO:0000313" key="6">
    <source>
        <dbReference type="Proteomes" id="UP000825935"/>
    </source>
</evidence>
<dbReference type="GO" id="GO:0048046">
    <property type="term" value="C:apoplast"/>
    <property type="evidence" value="ECO:0007669"/>
    <property type="project" value="UniProtKB-SubCell"/>
</dbReference>
<comment type="subunit">
    <text evidence="2 4">Homodimer.</text>
</comment>
<dbReference type="EMBL" id="CM035429">
    <property type="protein sequence ID" value="KAH7300391.1"/>
    <property type="molecule type" value="Genomic_DNA"/>
</dbReference>
<dbReference type="Gene3D" id="2.40.480.10">
    <property type="entry name" value="Allene oxide cyclase-like"/>
    <property type="match status" value="1"/>
</dbReference>
<organism evidence="5 6">
    <name type="scientific">Ceratopteris richardii</name>
    <name type="common">Triangle waterfern</name>
    <dbReference type="NCBI Taxonomy" id="49495"/>
    <lineage>
        <taxon>Eukaryota</taxon>
        <taxon>Viridiplantae</taxon>
        <taxon>Streptophyta</taxon>
        <taxon>Embryophyta</taxon>
        <taxon>Tracheophyta</taxon>
        <taxon>Polypodiopsida</taxon>
        <taxon>Polypodiidae</taxon>
        <taxon>Polypodiales</taxon>
        <taxon>Pteridineae</taxon>
        <taxon>Pteridaceae</taxon>
        <taxon>Parkerioideae</taxon>
        <taxon>Ceratopteris</taxon>
    </lineage>
</organism>
<keyword evidence="3 4" id="KW-0964">Secreted</keyword>
<comment type="caution">
    <text evidence="5">The sequence shown here is derived from an EMBL/GenBank/DDBJ whole genome shotgun (WGS) entry which is preliminary data.</text>
</comment>
<gene>
    <name evidence="5" type="ORF">KP509_24G060100</name>
</gene>
<evidence type="ECO:0000256" key="1">
    <source>
        <dbReference type="ARBA" id="ARBA00010746"/>
    </source>
</evidence>
<protein>
    <recommendedName>
        <fullName evidence="4">Dirigent protein</fullName>
    </recommendedName>
</protein>
<comment type="similarity">
    <text evidence="1 4">Belongs to the plant dirigent protein family.</text>
</comment>
<reference evidence="5" key="1">
    <citation type="submission" date="2021-08" db="EMBL/GenBank/DDBJ databases">
        <title>WGS assembly of Ceratopteris richardii.</title>
        <authorList>
            <person name="Marchant D.B."/>
            <person name="Chen G."/>
            <person name="Jenkins J."/>
            <person name="Shu S."/>
            <person name="Leebens-Mack J."/>
            <person name="Grimwood J."/>
            <person name="Schmutz J."/>
            <person name="Soltis P."/>
            <person name="Soltis D."/>
            <person name="Chen Z.-H."/>
        </authorList>
    </citation>
    <scope>NUCLEOTIDE SEQUENCE</scope>
    <source>
        <strain evidence="5">Whitten #5841</strain>
        <tissue evidence="5">Leaf</tissue>
    </source>
</reference>
<name>A0A8T2RX00_CERRI</name>
<dbReference type="GO" id="GO:0009699">
    <property type="term" value="P:phenylpropanoid biosynthetic process"/>
    <property type="evidence" value="ECO:0007669"/>
    <property type="project" value="UniProtKB-ARBA"/>
</dbReference>
<comment type="function">
    <text evidence="4">Dirigent proteins impart stereoselectivity on the phenoxy radical-coupling reaction, yielding optically active lignans from two molecules of coniferyl alcohol in the biosynthesis of lignans, flavonolignans, and alkaloids and thus plays a central role in plant secondary metabolism.</text>
</comment>
<evidence type="ECO:0000313" key="5">
    <source>
        <dbReference type="EMBL" id="KAH7300391.1"/>
    </source>
</evidence>
<evidence type="ECO:0000256" key="3">
    <source>
        <dbReference type="ARBA" id="ARBA00022525"/>
    </source>
</evidence>
<keyword evidence="4" id="KW-0052">Apoplast</keyword>
<comment type="subcellular location">
    <subcellularLocation>
        <location evidence="4">Secreted</location>
        <location evidence="4">Extracellular space</location>
        <location evidence="4">Apoplast</location>
    </subcellularLocation>
</comment>
<dbReference type="Proteomes" id="UP000825935">
    <property type="component" value="Chromosome 24"/>
</dbReference>
<dbReference type="PANTHER" id="PTHR21495">
    <property type="entry name" value="NUCLEOPORIN-RELATED"/>
    <property type="match status" value="1"/>
</dbReference>
<sequence length="189" mass="20677">MEASRTRLHLMITLGMILGFALSASGAEASGSKCKVKRRKFSYYLQQEIGLNELIMVQPARAPVNGTATGFGQEMVYEFTMTKVKNPSSAVMGYVRGTAIAVNNTAAATVFFVSNVVHIDYKGLKGTLVQQGEAVFTEDSWEVSIVGGTGDFRNAFGYSVGKPISITPTPSGRLHVVTRYRAYFWLRRC</sequence>
<proteinExistence type="inferred from homology"/>